<keyword evidence="1" id="KW-0812">Transmembrane</keyword>
<accession>A0A4R6TT14</accession>
<proteinExistence type="predicted"/>
<gene>
    <name evidence="2" type="ORF">CLV82_0867</name>
</gene>
<dbReference type="Proteomes" id="UP000295468">
    <property type="component" value="Unassembled WGS sequence"/>
</dbReference>
<evidence type="ECO:0000313" key="3">
    <source>
        <dbReference type="Proteomes" id="UP000295468"/>
    </source>
</evidence>
<protein>
    <recommendedName>
        <fullName evidence="4">VanZ like protein</fullName>
    </recommendedName>
</protein>
<dbReference type="AlphaFoldDB" id="A0A4R6TT14"/>
<feature type="transmembrane region" description="Helical" evidence="1">
    <location>
        <begin position="159"/>
        <end position="177"/>
    </location>
</feature>
<name>A0A4R6TT14_9FLAO</name>
<sequence length="186" mass="20725">MLNFKSTRERKLWLWLLATLFAIFTTLGFAGSLAREMEESFLGVGLFITCCVLVLVMVITSGLSRRPGKVEVGLALGIAAVYIMIFVRMRSPVERSHLFEYGVVSLLLHEALKERKSKGAKIPVPAITAIVIATLIGVIDECVQAFIPRRVFDPIDMFFNAFAAFMAVTGSELLSWARRRFGRSGY</sequence>
<evidence type="ECO:0008006" key="4">
    <source>
        <dbReference type="Google" id="ProtNLM"/>
    </source>
</evidence>
<keyword evidence="1" id="KW-1133">Transmembrane helix</keyword>
<dbReference type="OrthoDB" id="1438879at2"/>
<dbReference type="RefSeq" id="WP_133643045.1">
    <property type="nucleotide sequence ID" value="NZ_SNYI01000001.1"/>
</dbReference>
<dbReference type="EMBL" id="SNYI01000001">
    <property type="protein sequence ID" value="TDQ33029.1"/>
    <property type="molecule type" value="Genomic_DNA"/>
</dbReference>
<feature type="transmembrane region" description="Helical" evidence="1">
    <location>
        <begin position="72"/>
        <end position="89"/>
    </location>
</feature>
<evidence type="ECO:0000256" key="1">
    <source>
        <dbReference type="SAM" id="Phobius"/>
    </source>
</evidence>
<keyword evidence="1" id="KW-0472">Membrane</keyword>
<organism evidence="2 3">
    <name type="scientific">Zeaxanthinibacter enoshimensis</name>
    <dbReference type="NCBI Taxonomy" id="392009"/>
    <lineage>
        <taxon>Bacteria</taxon>
        <taxon>Pseudomonadati</taxon>
        <taxon>Bacteroidota</taxon>
        <taxon>Flavobacteriia</taxon>
        <taxon>Flavobacteriales</taxon>
        <taxon>Flavobacteriaceae</taxon>
        <taxon>Zeaxanthinibacter</taxon>
    </lineage>
</organism>
<dbReference type="NCBIfam" id="NF037970">
    <property type="entry name" value="vanZ_1"/>
    <property type="match status" value="1"/>
</dbReference>
<reference evidence="2 3" key="1">
    <citation type="submission" date="2019-03" db="EMBL/GenBank/DDBJ databases">
        <title>Genomic Encyclopedia of Archaeal and Bacterial Type Strains, Phase II (KMG-II): from individual species to whole genera.</title>
        <authorList>
            <person name="Goeker M."/>
        </authorList>
    </citation>
    <scope>NUCLEOTIDE SEQUENCE [LARGE SCALE GENOMIC DNA]</scope>
    <source>
        <strain evidence="2 3">DSM 18435</strain>
    </source>
</reference>
<feature type="transmembrane region" description="Helical" evidence="1">
    <location>
        <begin position="12"/>
        <end position="34"/>
    </location>
</feature>
<evidence type="ECO:0000313" key="2">
    <source>
        <dbReference type="EMBL" id="TDQ33029.1"/>
    </source>
</evidence>
<keyword evidence="3" id="KW-1185">Reference proteome</keyword>
<comment type="caution">
    <text evidence="2">The sequence shown here is derived from an EMBL/GenBank/DDBJ whole genome shotgun (WGS) entry which is preliminary data.</text>
</comment>
<feature type="transmembrane region" description="Helical" evidence="1">
    <location>
        <begin position="40"/>
        <end position="60"/>
    </location>
</feature>